<name>A0A7V2F7F2_RHOMR</name>
<reference evidence="3" key="1">
    <citation type="journal article" date="2020" name="mSystems">
        <title>Genome- and Community-Level Interaction Insights into Carbon Utilization and Element Cycling Functions of Hydrothermarchaeota in Hydrothermal Sediment.</title>
        <authorList>
            <person name="Zhou Z."/>
            <person name="Liu Y."/>
            <person name="Xu W."/>
            <person name="Pan J."/>
            <person name="Luo Z.H."/>
            <person name="Li M."/>
        </authorList>
    </citation>
    <scope>NUCLEOTIDE SEQUENCE [LARGE SCALE GENOMIC DNA]</scope>
    <source>
        <strain evidence="3">SpSt-143</strain>
    </source>
</reference>
<dbReference type="EMBL" id="DSGB01000006">
    <property type="protein sequence ID" value="HER97087.1"/>
    <property type="molecule type" value="Genomic_DNA"/>
</dbReference>
<dbReference type="Pfam" id="PF00534">
    <property type="entry name" value="Glycos_transf_1"/>
    <property type="match status" value="1"/>
</dbReference>
<accession>A0A7V2F7F2</accession>
<evidence type="ECO:0000259" key="2">
    <source>
        <dbReference type="Pfam" id="PF13439"/>
    </source>
</evidence>
<dbReference type="Pfam" id="PF13439">
    <property type="entry name" value="Glyco_transf_4"/>
    <property type="match status" value="1"/>
</dbReference>
<dbReference type="InterPro" id="IPR028098">
    <property type="entry name" value="Glyco_trans_4-like_N"/>
</dbReference>
<sequence length="381" mass="42548">MKIGITCYPVYGGSGVVATELGKALAARGHQIHFIAYSMPFRLSHITERIYFHEVHVNTYPLFEYPPYDLALTSTMVDVVKYEKLDLLHVHYAIPHATSAVLARQILEKQGLYVPVITTLHGTDITIVGQDPSFSPVVTYSINESDGVTAVSEYLRRETLAHFEITNPIAVIPNFVDTRRFRRQNKSHFKQALCPHGEKVIVHVSNFRPVKRAPDVVRVFHRLRTAGLAVKLLLVGDGPDRVPAEHLARELGVYEDVRFLGKQEPVEEILSIADLFLMPSGSETFGLAALEAMACGVPVVASNIGGLPELIVEGETGYLCPLGDVEAFTDRAWRILTDEALQQHMSEAARRRAEEFDTSRIVPRYEAYYEQVLAQAAPRML</sequence>
<proteinExistence type="predicted"/>
<dbReference type="PANTHER" id="PTHR45947">
    <property type="entry name" value="SULFOQUINOVOSYL TRANSFERASE SQD2"/>
    <property type="match status" value="1"/>
</dbReference>
<dbReference type="Gene3D" id="3.40.50.2000">
    <property type="entry name" value="Glycogen Phosphorylase B"/>
    <property type="match status" value="2"/>
</dbReference>
<dbReference type="InterPro" id="IPR001296">
    <property type="entry name" value="Glyco_trans_1"/>
</dbReference>
<dbReference type="GO" id="GO:0016757">
    <property type="term" value="F:glycosyltransferase activity"/>
    <property type="evidence" value="ECO:0007669"/>
    <property type="project" value="InterPro"/>
</dbReference>
<dbReference type="AlphaFoldDB" id="A0A7V2F7F2"/>
<dbReference type="NCBIfam" id="TIGR03999">
    <property type="entry name" value="thiol_BshA"/>
    <property type="match status" value="1"/>
</dbReference>
<dbReference type="SUPFAM" id="SSF53756">
    <property type="entry name" value="UDP-Glycosyltransferase/glycogen phosphorylase"/>
    <property type="match status" value="1"/>
</dbReference>
<gene>
    <name evidence="3" type="primary">bshA</name>
    <name evidence="3" type="ORF">ENO59_11380</name>
</gene>
<evidence type="ECO:0000313" key="3">
    <source>
        <dbReference type="EMBL" id="HER97087.1"/>
    </source>
</evidence>
<comment type="caution">
    <text evidence="3">The sequence shown here is derived from an EMBL/GenBank/DDBJ whole genome shotgun (WGS) entry which is preliminary data.</text>
</comment>
<evidence type="ECO:0000259" key="1">
    <source>
        <dbReference type="Pfam" id="PF00534"/>
    </source>
</evidence>
<dbReference type="GO" id="GO:0071793">
    <property type="term" value="P:bacillithiol biosynthetic process"/>
    <property type="evidence" value="ECO:0007669"/>
    <property type="project" value="InterPro"/>
</dbReference>
<organism evidence="3">
    <name type="scientific">Rhodothermus marinus</name>
    <name type="common">Rhodothermus obamensis</name>
    <dbReference type="NCBI Taxonomy" id="29549"/>
    <lineage>
        <taxon>Bacteria</taxon>
        <taxon>Pseudomonadati</taxon>
        <taxon>Rhodothermota</taxon>
        <taxon>Rhodothermia</taxon>
        <taxon>Rhodothermales</taxon>
        <taxon>Rhodothermaceae</taxon>
        <taxon>Rhodothermus</taxon>
    </lineage>
</organism>
<dbReference type="PANTHER" id="PTHR45947:SF3">
    <property type="entry name" value="SULFOQUINOVOSYL TRANSFERASE SQD2"/>
    <property type="match status" value="1"/>
</dbReference>
<dbReference type="InterPro" id="IPR050194">
    <property type="entry name" value="Glycosyltransferase_grp1"/>
</dbReference>
<dbReference type="InterPro" id="IPR023881">
    <property type="entry name" value="Thiol_BshA"/>
</dbReference>
<feature type="domain" description="Glycosyltransferase subfamily 4-like N-terminal" evidence="2">
    <location>
        <begin position="11"/>
        <end position="180"/>
    </location>
</feature>
<protein>
    <submittedName>
        <fullName evidence="3">N-acetyl-alpha-D-glucosaminyl L-malate synthase BshA</fullName>
    </submittedName>
</protein>
<feature type="domain" description="Glycosyl transferase family 1" evidence="1">
    <location>
        <begin position="187"/>
        <end position="352"/>
    </location>
</feature>